<keyword evidence="4" id="KW-1185">Reference proteome</keyword>
<dbReference type="Pfam" id="PF00583">
    <property type="entry name" value="Acetyltransf_1"/>
    <property type="match status" value="1"/>
</dbReference>
<dbReference type="Gene3D" id="3.30.70.260">
    <property type="match status" value="1"/>
</dbReference>
<accession>A0ABW3W076</accession>
<dbReference type="EMBL" id="JBHTLX010000014">
    <property type="protein sequence ID" value="MFD1248235.1"/>
    <property type="molecule type" value="Genomic_DNA"/>
</dbReference>
<sequence>MLWRVRAGLPDRPGALAQLAAACGAAGVNIQTVQVFPGAGKVTDEFVLQVPEEWDADRLHELISSAGGEPVSAEVVTGAALEDQPTRYVSAVRAIIARPSTFPETAAHLFDADVAPSGEHEDVLEMTVGGSATIQIRRDTPFTPTERSRAAALAELVGQVLALQAPPAPAQPGAGDPDYVTAGTVVSALSGGHVAGRAEVTALADLAEPWPVDLWVDPSWQRRGVGTRLLADIARVARAEGAEEIVLTAPSDTQAVLPMVLAAGMRGRIRMAGESLTVRIALNDLRRPRQV</sequence>
<dbReference type="PROSITE" id="PS51257">
    <property type="entry name" value="PROKAR_LIPOPROTEIN"/>
    <property type="match status" value="1"/>
</dbReference>
<dbReference type="RefSeq" id="WP_367920643.1">
    <property type="nucleotide sequence ID" value="NZ_BAABAC010000035.1"/>
</dbReference>
<dbReference type="Pfam" id="PF01842">
    <property type="entry name" value="ACT"/>
    <property type="match status" value="1"/>
</dbReference>
<dbReference type="SUPFAM" id="SSF55021">
    <property type="entry name" value="ACT-like"/>
    <property type="match status" value="1"/>
</dbReference>
<name>A0ABW3W076_9ACTN</name>
<dbReference type="SUPFAM" id="SSF55729">
    <property type="entry name" value="Acyl-CoA N-acyltransferases (Nat)"/>
    <property type="match status" value="1"/>
</dbReference>
<dbReference type="Proteomes" id="UP001597229">
    <property type="component" value="Unassembled WGS sequence"/>
</dbReference>
<protein>
    <submittedName>
        <fullName evidence="3">GNAT family N-acetyltransferase</fullName>
    </submittedName>
</protein>
<evidence type="ECO:0000259" key="1">
    <source>
        <dbReference type="PROSITE" id="PS51186"/>
    </source>
</evidence>
<dbReference type="InterPro" id="IPR000182">
    <property type="entry name" value="GNAT_dom"/>
</dbReference>
<dbReference type="Gene3D" id="3.40.630.30">
    <property type="match status" value="1"/>
</dbReference>
<proteinExistence type="predicted"/>
<comment type="caution">
    <text evidence="3">The sequence shown here is derived from an EMBL/GenBank/DDBJ whole genome shotgun (WGS) entry which is preliminary data.</text>
</comment>
<evidence type="ECO:0000313" key="4">
    <source>
        <dbReference type="Proteomes" id="UP001597229"/>
    </source>
</evidence>
<gene>
    <name evidence="3" type="ORF">ACFQ3F_10595</name>
</gene>
<organism evidence="3 4">
    <name type="scientific">Nocardioides ginsengisoli</name>
    <dbReference type="NCBI Taxonomy" id="363868"/>
    <lineage>
        <taxon>Bacteria</taxon>
        <taxon>Bacillati</taxon>
        <taxon>Actinomycetota</taxon>
        <taxon>Actinomycetes</taxon>
        <taxon>Propionibacteriales</taxon>
        <taxon>Nocardioidaceae</taxon>
        <taxon>Nocardioides</taxon>
    </lineage>
</organism>
<dbReference type="InterPro" id="IPR002912">
    <property type="entry name" value="ACT_dom"/>
</dbReference>
<dbReference type="InterPro" id="IPR045865">
    <property type="entry name" value="ACT-like_dom_sf"/>
</dbReference>
<reference evidence="4" key="1">
    <citation type="journal article" date="2019" name="Int. J. Syst. Evol. Microbiol.">
        <title>The Global Catalogue of Microorganisms (GCM) 10K type strain sequencing project: providing services to taxonomists for standard genome sequencing and annotation.</title>
        <authorList>
            <consortium name="The Broad Institute Genomics Platform"/>
            <consortium name="The Broad Institute Genome Sequencing Center for Infectious Disease"/>
            <person name="Wu L."/>
            <person name="Ma J."/>
        </authorList>
    </citation>
    <scope>NUCLEOTIDE SEQUENCE [LARGE SCALE GENOMIC DNA]</scope>
    <source>
        <strain evidence="4">CCUG 52478</strain>
    </source>
</reference>
<feature type="domain" description="ACT" evidence="2">
    <location>
        <begin position="4"/>
        <end position="84"/>
    </location>
</feature>
<dbReference type="InterPro" id="IPR016181">
    <property type="entry name" value="Acyl_CoA_acyltransferase"/>
</dbReference>
<dbReference type="PROSITE" id="PS51671">
    <property type="entry name" value="ACT"/>
    <property type="match status" value="1"/>
</dbReference>
<dbReference type="CDD" id="cd04301">
    <property type="entry name" value="NAT_SF"/>
    <property type="match status" value="1"/>
</dbReference>
<feature type="domain" description="N-acetyltransferase" evidence="1">
    <location>
        <begin position="134"/>
        <end position="285"/>
    </location>
</feature>
<dbReference type="PROSITE" id="PS51186">
    <property type="entry name" value="GNAT"/>
    <property type="match status" value="1"/>
</dbReference>
<evidence type="ECO:0000259" key="2">
    <source>
        <dbReference type="PROSITE" id="PS51671"/>
    </source>
</evidence>
<evidence type="ECO:0000313" key="3">
    <source>
        <dbReference type="EMBL" id="MFD1248235.1"/>
    </source>
</evidence>